<keyword evidence="3" id="KW-1185">Reference proteome</keyword>
<evidence type="ECO:0000313" key="2">
    <source>
        <dbReference type="EMBL" id="KAJ1139853.1"/>
    </source>
</evidence>
<sequence length="117" mass="13178">MIASPQTSGLCRFISWAAVYPNYQCRNTAAVGDNSPEERREPGEVGVRCGRLQQDEKTEEQDQREEVLWDPNREERERRTRSKNSVEGEGVGGDVQAEIVTPGKPESKEETQGRSNL</sequence>
<dbReference type="AlphaFoldDB" id="A0AAV7QI34"/>
<feature type="compositionally biased region" description="Basic and acidic residues" evidence="1">
    <location>
        <begin position="105"/>
        <end position="117"/>
    </location>
</feature>
<comment type="caution">
    <text evidence="2">The sequence shown here is derived from an EMBL/GenBank/DDBJ whole genome shotgun (WGS) entry which is preliminary data.</text>
</comment>
<dbReference type="EMBL" id="JANPWB010000010">
    <property type="protein sequence ID" value="KAJ1139853.1"/>
    <property type="molecule type" value="Genomic_DNA"/>
</dbReference>
<feature type="region of interest" description="Disordered" evidence="1">
    <location>
        <begin position="28"/>
        <end position="117"/>
    </location>
</feature>
<proteinExistence type="predicted"/>
<name>A0AAV7QI34_PLEWA</name>
<protein>
    <submittedName>
        <fullName evidence="2">Uncharacterized protein</fullName>
    </submittedName>
</protein>
<accession>A0AAV7QI34</accession>
<dbReference type="Proteomes" id="UP001066276">
    <property type="component" value="Chromosome 6"/>
</dbReference>
<reference evidence="2" key="1">
    <citation type="journal article" date="2022" name="bioRxiv">
        <title>Sequencing and chromosome-scale assembly of the giantPleurodeles waltlgenome.</title>
        <authorList>
            <person name="Brown T."/>
            <person name="Elewa A."/>
            <person name="Iarovenko S."/>
            <person name="Subramanian E."/>
            <person name="Araus A.J."/>
            <person name="Petzold A."/>
            <person name="Susuki M."/>
            <person name="Suzuki K.-i.T."/>
            <person name="Hayashi T."/>
            <person name="Toyoda A."/>
            <person name="Oliveira C."/>
            <person name="Osipova E."/>
            <person name="Leigh N.D."/>
            <person name="Simon A."/>
            <person name="Yun M.H."/>
        </authorList>
    </citation>
    <scope>NUCLEOTIDE SEQUENCE</scope>
    <source>
        <strain evidence="2">20211129_DDA</strain>
        <tissue evidence="2">Liver</tissue>
    </source>
</reference>
<evidence type="ECO:0000313" key="3">
    <source>
        <dbReference type="Proteomes" id="UP001066276"/>
    </source>
</evidence>
<gene>
    <name evidence="2" type="ORF">NDU88_006216</name>
</gene>
<organism evidence="2 3">
    <name type="scientific">Pleurodeles waltl</name>
    <name type="common">Iberian ribbed newt</name>
    <dbReference type="NCBI Taxonomy" id="8319"/>
    <lineage>
        <taxon>Eukaryota</taxon>
        <taxon>Metazoa</taxon>
        <taxon>Chordata</taxon>
        <taxon>Craniata</taxon>
        <taxon>Vertebrata</taxon>
        <taxon>Euteleostomi</taxon>
        <taxon>Amphibia</taxon>
        <taxon>Batrachia</taxon>
        <taxon>Caudata</taxon>
        <taxon>Salamandroidea</taxon>
        <taxon>Salamandridae</taxon>
        <taxon>Pleurodelinae</taxon>
        <taxon>Pleurodeles</taxon>
    </lineage>
</organism>
<feature type="compositionally biased region" description="Basic and acidic residues" evidence="1">
    <location>
        <begin position="53"/>
        <end position="78"/>
    </location>
</feature>
<evidence type="ECO:0000256" key="1">
    <source>
        <dbReference type="SAM" id="MobiDB-lite"/>
    </source>
</evidence>